<reference evidence="5 6" key="1">
    <citation type="journal article" date="2013" name="Nat. Genet.">
        <title>The high-quality draft genome of peach (Prunus persica) identifies unique patterns of genetic diversity, domestication and genome evolution.</title>
        <authorList>
            <consortium name="International Peach Genome Initiative"/>
            <person name="Verde I."/>
            <person name="Abbott A.G."/>
            <person name="Scalabrin S."/>
            <person name="Jung S."/>
            <person name="Shu S."/>
            <person name="Marroni F."/>
            <person name="Zhebentyayeva T."/>
            <person name="Dettori M.T."/>
            <person name="Grimwood J."/>
            <person name="Cattonaro F."/>
            <person name="Zuccolo A."/>
            <person name="Rossini L."/>
            <person name="Jenkins J."/>
            <person name="Vendramin E."/>
            <person name="Meisel L.A."/>
            <person name="Decroocq V."/>
            <person name="Sosinski B."/>
            <person name="Prochnik S."/>
            <person name="Mitros T."/>
            <person name="Policriti A."/>
            <person name="Cipriani G."/>
            <person name="Dondini L."/>
            <person name="Ficklin S."/>
            <person name="Goodstein D.M."/>
            <person name="Xuan P."/>
            <person name="Del Fabbro C."/>
            <person name="Aramini V."/>
            <person name="Copetti D."/>
            <person name="Gonzalez S."/>
            <person name="Horner D.S."/>
            <person name="Falchi R."/>
            <person name="Lucas S."/>
            <person name="Mica E."/>
            <person name="Maldonado J."/>
            <person name="Lazzari B."/>
            <person name="Bielenberg D."/>
            <person name="Pirona R."/>
            <person name="Miculan M."/>
            <person name="Barakat A."/>
            <person name="Testolin R."/>
            <person name="Stella A."/>
            <person name="Tartarini S."/>
            <person name="Tonutti P."/>
            <person name="Arus P."/>
            <person name="Orellana A."/>
            <person name="Wells C."/>
            <person name="Main D."/>
            <person name="Vizzotto G."/>
            <person name="Silva H."/>
            <person name="Salamini F."/>
            <person name="Schmutz J."/>
            <person name="Morgante M."/>
            <person name="Rokhsar D.S."/>
        </authorList>
    </citation>
    <scope>NUCLEOTIDE SEQUENCE [LARGE SCALE GENOMIC DNA]</scope>
    <source>
        <strain evidence="6">cv. Nemared</strain>
    </source>
</reference>
<dbReference type="SUPFAM" id="SSF48371">
    <property type="entry name" value="ARM repeat"/>
    <property type="match status" value="3"/>
</dbReference>
<evidence type="ECO:0000259" key="3">
    <source>
        <dbReference type="Pfam" id="PF20416"/>
    </source>
</evidence>
<feature type="coiled-coil region" evidence="1">
    <location>
        <begin position="2569"/>
        <end position="2616"/>
    </location>
</feature>
<protein>
    <recommendedName>
        <fullName evidence="7">HTH arsR-type domain-containing protein</fullName>
    </recommendedName>
</protein>
<feature type="domain" description="U3 small nucleolar RNA-associated protein 20 N-terminal" evidence="2">
    <location>
        <begin position="898"/>
        <end position="1187"/>
    </location>
</feature>
<dbReference type="InterPro" id="IPR046523">
    <property type="entry name" value="UTP20_dom"/>
</dbReference>
<feature type="domain" description="U3 small nucleolar RNA-associated protein 20 C-terminal" evidence="4">
    <location>
        <begin position="2542"/>
        <end position="2617"/>
    </location>
</feature>
<dbReference type="InterPro" id="IPR011430">
    <property type="entry name" value="UTP20_N"/>
</dbReference>
<gene>
    <name evidence="5" type="ORF">PRUPE_3G077100</name>
</gene>
<keyword evidence="1" id="KW-0175">Coiled coil</keyword>
<sequence>MATLSQAQAVKSLNKSPGRRRFVFKSFSQRLEEVEIDVFRSLDKVKSEPQAGSTFFRDCLVEWRELNTAEDFIAFYEQMTPLVQTLPLVLLHKETIISELLSRLQMKARLSLEPILRLIAALSRDLLEDFIPFLPRIADSLVCLLESGADREPETIEQIFTSWSSIMMYLQKYLVQKLVHVLKVTVKLRYYPKDYIQEFMAEGMSFLLRNAPFEQLKEGVKKVMFEVVKKSIPVRKCGVSALLYFVMRGTSSRFHSKAEQVLHLLMDDLILGIGENFSKGSDTVVEVLISALQRLCDDLDSKELNLMFNILYQEITDCVINGGVERLSRLLLLLVSTIQVKNGQRVSDYQQMLEIVGLLVRTFIMPSGITMAKEHSSDVVDKVLQLMLSILSGLHSYNDMSTISSCSLQWAPVFDLKNSSLLGFIRQLLQKDVCVLDIFRVNILRAMNDLIETSQEDVIYLLLTFNEKLQMETQSLTFLDRTREGVPRIQGFMRGAISNWVGVLKGIVDGDSSSTLIHEADLAQLWGVINCFPQIAESEEDFSLLMDLIDADDQILMIEADNIAGFPKHTWESLIGATLNSYYKLTRGKNSELDETSRFLHLGKRHKSCLQVLVAVADFLDSVYGPIVEGDTKSRTYHPELQADKAIDALDIFADNLFHSDRGIRASTLRILCHYETLNCNICTEDEPVVKKMRTEVSPTCHVDNQGFNVLPLLLSIESTPLSISTSRKVTLLISRIQMGLSTGRIAEAYLPLILNGMIGIFHNRFSYLWNPTSECLAVLISQNTGLVWERFVHYFEQCLSRFQVSFDQVDEVNSKLTNKSSDLVEGFNLCFTSKSDSTPSAAVLSSLLQSLQRIPTIIESKSRQILPLFLKFLGYNCKDFKSIGSFNPSVCKGKEWKGVLKEWLNLLKLMHNLKSFYQNQFLKEVLQNRLLDENDAEIQTKVLDCLLIWKDDFLLPYSQRLKNLASFHNLREELTTWSLSRESNLIEEEHRPDLVPMVIRLLMPKVRKLKKHASQKLSRVNHRKAVLGFIAQVEVEKLPLFFVLLIKPLQIVSMGSDGAASWFWTLPNSSLAEFQALDFLKYFTLSNISALSWKKRSGFLHVIEDILGVFDASRVGPFLDFLMGCVVRILGSCSLGLDVAKGNGSSVENYPDVDLTLLGKDSAVENNVLISTTLRQFKDLRSLCLKINLLNLDHELDDEDSAVKRVILPNLEALIDSLHSLFHSNNAAKRKLFKRPGDTETRIFKFLPKYIKSTVPARKFVDILLPVLANGTQNSDFCFEVVQVIRDIVPVLGSEITNKILTAVSPLLTSTDLDKRVFICDLLDAVARVDPSIHFVAKLVQDLNATSNTELGSLDYDNVVNAYEKISVDIFYTIREDHALVILSHCVYDMSSEELILRHSAYKSLRSFVEFAALILGQVVNNHCEMPDMPDKMLASDDCYWTRACIQRITSKFLLNHMGNALKRGTSIRKEWVDLLREMVLKLPEVANLGSLKALCDEDAEIDFFNNIVHLQKHRRARALSRFRNVISSSYMPEGITKKVFVPLFFNMLLEEHEGKGEHVKNVCIEALASISCHMEWNSYYSLLMRCFNEMIKNPNKQKLLLRLICSVLDQFHFSDAKDSLDNVSNTGTTDSGTSILRRCSTVSANEIQTCLQKVVLPKIHKLLSDSEKVNANINLAALRVLRLLPGDVMDSQLPSIVHRISNFLKNRLESIREEARSALAACLKELGLEYLHFIVKVLRSTLKRGYELHVLGYTLNFILSKFLVTPISGKLDYCLEDLLYIVQNDILGDVAEEKDVEKIASKMKETKKQKSFETLRLIAQSITFKSHALKLLSPVTAQFEKHLTPKTKTKLESMLTHIAAGIEYNPTVDQTDLFIFVYGLIEDGINEENGQGENLFITRLNGRRRNDMTGKAVSSGCVAGAKSVCSHLISVFALGIFQKRIKNLKLGHNDAQMLSMLDPFVLLLGKCLNSKYEDVVSASLRCLTPLVRLPLPAIESQADNIKAALFGIAESSVNTGSSLMQSCLRLLTVLLRGTKITLSSDQLHLLIQLPLFVDLEKNPSFVALSLLKAIVNRKLVVPEIYDLVTRVAELMVTSQVEPIRHKCSKILLQFLLDYRLSEKRLQQHLDFLLSNLRYEHSSGRKSVLDMLHTIIVKFPKGVVDEQSQTFFVHLVVCLANDQDNEVRSLAGAAIKCLTGYISLHSFRSILEYSLSWYLGAKQQLWSAAAQVLGLLVEVMEKGFHKHINKILPVAVMEKEFHKHINRILPVTKCILQSTINVVTDGKLDFSNETNIPLWKEAYYSLVMLEKMLHQFQGLCFDRDLEDIWEAICELLLHPHMWLRCISSRLVAFYFAAVTEACSKNHEKLCGAYYLIRPSRLFMIAVYLCCQMKTQLVDDTASNLITQNLVSTICGVHSLVGQTECADPTQFWSTLEEHEQGCFLKAFELLDARKGRIMFLSLTSGICDKNNESPSKNIRYLLVSSLLKKMGKIALQMEAIQMKIVFDSFGKISSEISQEDCLLHASEILLPLYKVCEGFSGRVIPENMKQLAQEISERVRNKLGVQNYVLVYNDIRKNLKAKRDKRKHEEKRMAVTDPMRNAKRKLRIAEKHRANKKRKMMTMKMGRWTHSKSK</sequence>
<name>A0A251Q037_PRUPE</name>
<dbReference type="Gene3D" id="1.25.10.10">
    <property type="entry name" value="Leucine-rich Repeat Variant"/>
    <property type="match status" value="2"/>
</dbReference>
<proteinExistence type="predicted"/>
<organism evidence="5 6">
    <name type="scientific">Prunus persica</name>
    <name type="common">Peach</name>
    <name type="synonym">Amygdalus persica</name>
    <dbReference type="NCBI Taxonomy" id="3760"/>
    <lineage>
        <taxon>Eukaryota</taxon>
        <taxon>Viridiplantae</taxon>
        <taxon>Streptophyta</taxon>
        <taxon>Embryophyta</taxon>
        <taxon>Tracheophyta</taxon>
        <taxon>Spermatophyta</taxon>
        <taxon>Magnoliopsida</taxon>
        <taxon>eudicotyledons</taxon>
        <taxon>Gunneridae</taxon>
        <taxon>Pentapetalae</taxon>
        <taxon>rosids</taxon>
        <taxon>fabids</taxon>
        <taxon>Rosales</taxon>
        <taxon>Rosaceae</taxon>
        <taxon>Amygdaloideae</taxon>
        <taxon>Amygdaleae</taxon>
        <taxon>Prunus</taxon>
    </lineage>
</organism>
<dbReference type="PANTHER" id="PTHR17695:SF11">
    <property type="entry name" value="SMALL SUBUNIT PROCESSOME COMPONENT 20 HOMOLOG"/>
    <property type="match status" value="1"/>
</dbReference>
<evidence type="ECO:0000259" key="2">
    <source>
        <dbReference type="Pfam" id="PF07539"/>
    </source>
</evidence>
<dbReference type="InterPro" id="IPR052575">
    <property type="entry name" value="SSU_processome_comp_20"/>
</dbReference>
<dbReference type="PANTHER" id="PTHR17695">
    <property type="entry name" value="SMALL SUBUNIT PROCESSOME COMPONENT 20 HOMOLOG"/>
    <property type="match status" value="1"/>
</dbReference>
<evidence type="ECO:0000259" key="4">
    <source>
        <dbReference type="Pfam" id="PF23099"/>
    </source>
</evidence>
<keyword evidence="6" id="KW-1185">Reference proteome</keyword>
<evidence type="ECO:0000313" key="5">
    <source>
        <dbReference type="EMBL" id="ONI16065.1"/>
    </source>
</evidence>
<accession>A0A251Q037</accession>
<dbReference type="InterPro" id="IPR057525">
    <property type="entry name" value="UTP20_C"/>
</dbReference>
<dbReference type="InterPro" id="IPR016024">
    <property type="entry name" value="ARM-type_fold"/>
</dbReference>
<dbReference type="InterPro" id="IPR011989">
    <property type="entry name" value="ARM-like"/>
</dbReference>
<dbReference type="EMBL" id="CM007653">
    <property type="protein sequence ID" value="ONI16065.1"/>
    <property type="molecule type" value="Genomic_DNA"/>
</dbReference>
<feature type="domain" description="U3 small nucleolar RNA-associated protein 20" evidence="3">
    <location>
        <begin position="1668"/>
        <end position="1883"/>
    </location>
</feature>
<dbReference type="Gramene" id="ONI16065">
    <property type="protein sequence ID" value="ONI16065"/>
    <property type="gene ID" value="PRUPE_3G077100"/>
</dbReference>
<evidence type="ECO:0008006" key="7">
    <source>
        <dbReference type="Google" id="ProtNLM"/>
    </source>
</evidence>
<dbReference type="Pfam" id="PF20416">
    <property type="entry name" value="UTP20"/>
    <property type="match status" value="1"/>
</dbReference>
<feature type="domain" description="U3 small nucleolar RNA-associated protein 20 N-terminal" evidence="2">
    <location>
        <begin position="1189"/>
        <end position="1414"/>
    </location>
</feature>
<evidence type="ECO:0000256" key="1">
    <source>
        <dbReference type="SAM" id="Coils"/>
    </source>
</evidence>
<dbReference type="Pfam" id="PF07539">
    <property type="entry name" value="UTP20_N"/>
    <property type="match status" value="2"/>
</dbReference>
<dbReference type="Pfam" id="PF23099">
    <property type="entry name" value="UTP20_C"/>
    <property type="match status" value="1"/>
</dbReference>
<evidence type="ECO:0000313" key="6">
    <source>
        <dbReference type="Proteomes" id="UP000006882"/>
    </source>
</evidence>
<dbReference type="Proteomes" id="UP000006882">
    <property type="component" value="Chromosome G3"/>
</dbReference>